<evidence type="ECO:0000313" key="1">
    <source>
        <dbReference type="EMBL" id="KAA1428718.1"/>
    </source>
</evidence>
<dbReference type="Proteomes" id="UP000324351">
    <property type="component" value="Unassembled WGS sequence"/>
</dbReference>
<dbReference type="EMBL" id="VUJW01000001">
    <property type="protein sequence ID" value="KAA1428718.1"/>
    <property type="molecule type" value="Genomic_DNA"/>
</dbReference>
<gene>
    <name evidence="1" type="ORF">F0U47_00385</name>
</gene>
<dbReference type="Gene3D" id="3.90.226.10">
    <property type="entry name" value="2-enoyl-CoA Hydratase, Chain A, domain 1"/>
    <property type="match status" value="1"/>
</dbReference>
<dbReference type="CDD" id="cd06558">
    <property type="entry name" value="crotonase-like"/>
    <property type="match status" value="1"/>
</dbReference>
<reference evidence="1 2" key="1">
    <citation type="submission" date="2019-09" db="EMBL/GenBank/DDBJ databases">
        <title>Nocardioides panacisoli sp. nov., isolated from the soil of a ginseng field.</title>
        <authorList>
            <person name="Cho C."/>
        </authorList>
    </citation>
    <scope>NUCLEOTIDE SEQUENCE [LARGE SCALE GENOMIC DNA]</scope>
    <source>
        <strain evidence="1 2">BN140041</strain>
    </source>
</reference>
<comment type="caution">
    <text evidence="1">The sequence shown here is derived from an EMBL/GenBank/DDBJ whole genome shotgun (WGS) entry which is preliminary data.</text>
</comment>
<evidence type="ECO:0000313" key="2">
    <source>
        <dbReference type="Proteomes" id="UP000324351"/>
    </source>
</evidence>
<dbReference type="InterPro" id="IPR029045">
    <property type="entry name" value="ClpP/crotonase-like_dom_sf"/>
</dbReference>
<keyword evidence="2" id="KW-1185">Reference proteome</keyword>
<reference evidence="1 2" key="2">
    <citation type="submission" date="2019-09" db="EMBL/GenBank/DDBJ databases">
        <authorList>
            <person name="Jin C."/>
        </authorList>
    </citation>
    <scope>NUCLEOTIDE SEQUENCE [LARGE SCALE GENOMIC DNA]</scope>
    <source>
        <strain evidence="1 2">BN140041</strain>
    </source>
</reference>
<dbReference type="GO" id="GO:0006635">
    <property type="term" value="P:fatty acid beta-oxidation"/>
    <property type="evidence" value="ECO:0007669"/>
    <property type="project" value="TreeGrafter"/>
</dbReference>
<dbReference type="GO" id="GO:0016853">
    <property type="term" value="F:isomerase activity"/>
    <property type="evidence" value="ECO:0007669"/>
    <property type="project" value="UniProtKB-KW"/>
</dbReference>
<keyword evidence="1" id="KW-0413">Isomerase</keyword>
<dbReference type="AlphaFoldDB" id="A0A5B1M872"/>
<dbReference type="SUPFAM" id="SSF52096">
    <property type="entry name" value="ClpP/crotonase"/>
    <property type="match status" value="1"/>
</dbReference>
<dbReference type="Pfam" id="PF00378">
    <property type="entry name" value="ECH_1"/>
    <property type="match status" value="1"/>
</dbReference>
<dbReference type="PANTHER" id="PTHR11941">
    <property type="entry name" value="ENOYL-COA HYDRATASE-RELATED"/>
    <property type="match status" value="1"/>
</dbReference>
<sequence length="314" mass="33368">MNCGNVSNWVHWSYTVWTGRSTVTVFSMVDMDVVLSSESRRNLALVPYPLPGRADRGENLVTHRPRRPRTALRSPPVTPLLRERLDGGIEVLRINRPDKRNALDTATLALLNGALAELSADPDLRVLVISTTSTTALCAGADVSEPLDAAGGVARMEAFAELYRLVDEVPVPTIAVCVGNCVGAGAEIVVGCDLRVGGDNLKLAWAGARLGVPVGPARLTPLVGLARAKDLVYTGRPVGLAEADSFGLFQRTAPAAEAEAAALEVAAAITRQSPVGVRVLKQMFRDLEGTAGRVAYENERLLEFQRTGAGLPQG</sequence>
<dbReference type="PANTHER" id="PTHR11941:SF54">
    <property type="entry name" value="ENOYL-COA HYDRATASE, MITOCHONDRIAL"/>
    <property type="match status" value="1"/>
</dbReference>
<accession>A0A5B1M872</accession>
<dbReference type="InterPro" id="IPR001753">
    <property type="entry name" value="Enoyl-CoA_hydra/iso"/>
</dbReference>
<name>A0A5B1M872_9ACTN</name>
<organism evidence="1 2">
    <name type="scientific">Nocardioides antri</name>
    <dbReference type="NCBI Taxonomy" id="2607659"/>
    <lineage>
        <taxon>Bacteria</taxon>
        <taxon>Bacillati</taxon>
        <taxon>Actinomycetota</taxon>
        <taxon>Actinomycetes</taxon>
        <taxon>Propionibacteriales</taxon>
        <taxon>Nocardioidaceae</taxon>
        <taxon>Nocardioides</taxon>
    </lineage>
</organism>
<protein>
    <submittedName>
        <fullName evidence="1">Enoyl-CoA hydratase/isomerase family protein</fullName>
    </submittedName>
</protein>
<proteinExistence type="predicted"/>